<dbReference type="EC" id="2.5.1.18" evidence="4"/>
<dbReference type="FunFam" id="3.40.30.10:FF:000044">
    <property type="entry name" value="Glutathione S-transferase GSTU6"/>
    <property type="match status" value="1"/>
</dbReference>
<dbReference type="Gene3D" id="1.20.1050.10">
    <property type="match status" value="1"/>
</dbReference>
<dbReference type="PANTHER" id="PTHR11260">
    <property type="entry name" value="GLUTATHIONE S-TRANSFERASE, GST, SUPERFAMILY, GST DOMAIN CONTAINING"/>
    <property type="match status" value="1"/>
</dbReference>
<proteinExistence type="inferred from homology"/>
<dbReference type="InterPro" id="IPR045073">
    <property type="entry name" value="Omega/Tau-like"/>
</dbReference>
<dbReference type="InterPro" id="IPR010987">
    <property type="entry name" value="Glutathione-S-Trfase_C-like"/>
</dbReference>
<keyword evidence="4" id="KW-0963">Cytoplasm</keyword>
<dbReference type="CDD" id="cd03058">
    <property type="entry name" value="GST_N_Tau"/>
    <property type="match status" value="1"/>
</dbReference>
<dbReference type="SUPFAM" id="SSF47616">
    <property type="entry name" value="GST C-terminal domain-like"/>
    <property type="match status" value="1"/>
</dbReference>
<evidence type="ECO:0000256" key="2">
    <source>
        <dbReference type="ARBA" id="ARBA00025743"/>
    </source>
</evidence>
<reference evidence="7" key="2">
    <citation type="submission" date="2020-10" db="EMBL/GenBank/DDBJ databases">
        <authorList>
            <person name="Cooper E.A."/>
            <person name="Brenton Z.W."/>
            <person name="Flinn B.S."/>
            <person name="Jenkins J."/>
            <person name="Shu S."/>
            <person name="Flowers D."/>
            <person name="Luo F."/>
            <person name="Wang Y."/>
            <person name="Xia P."/>
            <person name="Barry K."/>
            <person name="Daum C."/>
            <person name="Lipzen A."/>
            <person name="Yoshinaga Y."/>
            <person name="Schmutz J."/>
            <person name="Saski C."/>
            <person name="Vermerris W."/>
            <person name="Kresovich S."/>
        </authorList>
    </citation>
    <scope>NUCLEOTIDE SEQUENCE</scope>
</reference>
<dbReference type="PROSITE" id="PS50404">
    <property type="entry name" value="GST_NTER"/>
    <property type="match status" value="1"/>
</dbReference>
<comment type="similarity">
    <text evidence="2">Belongs to the GST superfamily. Tau family.</text>
</comment>
<dbReference type="AlphaFoldDB" id="A0A921UMV9"/>
<sequence length="237" mass="25555">MASGDAAAVRVVGGWASPFVMRVCVALRLKGVAYEFLQEEPGKKSALLLASNPVHKQIPVLLHGGRPVCESLVILQYVDEAFSGAATPRILPADPYDRAVHRFWADYADAKLPTALRTLRGMIDGDKAEAAEQVAAALAQLEEAFTACSKGQRFFAGDDIGFLDIVLGSYVGWFRAAERITAQAVLDETRTPRLAAWAARFCGHEAIRDVMPDAGRLVEFGEALRAALAANANAQRM</sequence>
<dbReference type="InterPro" id="IPR004045">
    <property type="entry name" value="Glutathione_S-Trfase_N"/>
</dbReference>
<dbReference type="GO" id="GO:0009407">
    <property type="term" value="P:toxin catabolic process"/>
    <property type="evidence" value="ECO:0007669"/>
    <property type="project" value="UniProtKB-ARBA"/>
</dbReference>
<dbReference type="GO" id="GO:0006749">
    <property type="term" value="P:glutathione metabolic process"/>
    <property type="evidence" value="ECO:0007669"/>
    <property type="project" value="InterPro"/>
</dbReference>
<dbReference type="Pfam" id="PF13410">
    <property type="entry name" value="GST_C_2"/>
    <property type="match status" value="1"/>
</dbReference>
<accession>A0A921UMV9</accession>
<dbReference type="Pfam" id="PF02798">
    <property type="entry name" value="GST_N"/>
    <property type="match status" value="1"/>
</dbReference>
<dbReference type="PROSITE" id="PS50405">
    <property type="entry name" value="GST_CTER"/>
    <property type="match status" value="1"/>
</dbReference>
<organism evidence="7 8">
    <name type="scientific">Sorghum bicolor</name>
    <name type="common">Sorghum</name>
    <name type="synonym">Sorghum vulgare</name>
    <dbReference type="NCBI Taxonomy" id="4558"/>
    <lineage>
        <taxon>Eukaryota</taxon>
        <taxon>Viridiplantae</taxon>
        <taxon>Streptophyta</taxon>
        <taxon>Embryophyta</taxon>
        <taxon>Tracheophyta</taxon>
        <taxon>Spermatophyta</taxon>
        <taxon>Magnoliopsida</taxon>
        <taxon>Liliopsida</taxon>
        <taxon>Poales</taxon>
        <taxon>Poaceae</taxon>
        <taxon>PACMAD clade</taxon>
        <taxon>Panicoideae</taxon>
        <taxon>Andropogonodae</taxon>
        <taxon>Andropogoneae</taxon>
        <taxon>Sorghinae</taxon>
        <taxon>Sorghum</taxon>
    </lineage>
</organism>
<evidence type="ECO:0000313" key="7">
    <source>
        <dbReference type="EMBL" id="KAG0538063.1"/>
    </source>
</evidence>
<comment type="caution">
    <text evidence="7">The sequence shown here is derived from an EMBL/GenBank/DDBJ whole genome shotgun (WGS) entry which is preliminary data.</text>
</comment>
<evidence type="ECO:0000313" key="8">
    <source>
        <dbReference type="Proteomes" id="UP000807115"/>
    </source>
</evidence>
<protein>
    <recommendedName>
        <fullName evidence="4">Glutathione S-transferase</fullName>
        <ecNumber evidence="4">2.5.1.18</ecNumber>
    </recommendedName>
</protein>
<evidence type="ECO:0000256" key="1">
    <source>
        <dbReference type="ARBA" id="ARBA00022679"/>
    </source>
</evidence>
<dbReference type="InterPro" id="IPR036282">
    <property type="entry name" value="Glutathione-S-Trfase_C_sf"/>
</dbReference>
<dbReference type="OMA" id="YVGWFRA"/>
<dbReference type="GO" id="GO:0004364">
    <property type="term" value="F:glutathione transferase activity"/>
    <property type="evidence" value="ECO:0007669"/>
    <property type="project" value="UniProtKB-UniRule"/>
</dbReference>
<comment type="function">
    <text evidence="4">Is involved in the conjugation of reduced glutathione to a wide number of exogenous and endogenous hydrophobic electrophiles.</text>
</comment>
<feature type="domain" description="GST C-terminal" evidence="6">
    <location>
        <begin position="94"/>
        <end position="220"/>
    </location>
</feature>
<dbReference type="InterPro" id="IPR036249">
    <property type="entry name" value="Thioredoxin-like_sf"/>
</dbReference>
<comment type="catalytic activity">
    <reaction evidence="3 4">
        <text>RX + glutathione = an S-substituted glutathione + a halide anion + H(+)</text>
        <dbReference type="Rhea" id="RHEA:16437"/>
        <dbReference type="ChEBI" id="CHEBI:15378"/>
        <dbReference type="ChEBI" id="CHEBI:16042"/>
        <dbReference type="ChEBI" id="CHEBI:17792"/>
        <dbReference type="ChEBI" id="CHEBI:57925"/>
        <dbReference type="ChEBI" id="CHEBI:90779"/>
        <dbReference type="EC" id="2.5.1.18"/>
    </reaction>
</comment>
<dbReference type="PANTHER" id="PTHR11260:SF531">
    <property type="entry name" value="GLUTATHIONE S-TRANSFERASE"/>
    <property type="match status" value="1"/>
</dbReference>
<dbReference type="InterPro" id="IPR045074">
    <property type="entry name" value="GST_C_Tau"/>
</dbReference>
<dbReference type="SFLD" id="SFLDG00358">
    <property type="entry name" value="Main_(cytGST)"/>
    <property type="match status" value="1"/>
</dbReference>
<dbReference type="SUPFAM" id="SSF52833">
    <property type="entry name" value="Thioredoxin-like"/>
    <property type="match status" value="1"/>
</dbReference>
<dbReference type="InterPro" id="IPR040079">
    <property type="entry name" value="Glutathione_S-Trfase"/>
</dbReference>
<dbReference type="SFLD" id="SFLDG01152">
    <property type="entry name" value="Main.3:_Omega-_and_Tau-like"/>
    <property type="match status" value="1"/>
</dbReference>
<keyword evidence="1 4" id="KW-0808">Transferase</keyword>
<dbReference type="GO" id="GO:0005829">
    <property type="term" value="C:cytosol"/>
    <property type="evidence" value="ECO:0007669"/>
    <property type="project" value="UniProtKB-SubCell"/>
</dbReference>
<comment type="subcellular location">
    <subcellularLocation>
        <location evidence="4">Cytoplasm</location>
        <location evidence="4">Cytosol</location>
    </subcellularLocation>
</comment>
<feature type="domain" description="GST N-terminal" evidence="5">
    <location>
        <begin position="7"/>
        <end position="86"/>
    </location>
</feature>
<gene>
    <name evidence="7" type="ORF">BDA96_03G202900</name>
</gene>
<evidence type="ECO:0000256" key="3">
    <source>
        <dbReference type="ARBA" id="ARBA00047960"/>
    </source>
</evidence>
<evidence type="ECO:0000259" key="6">
    <source>
        <dbReference type="PROSITE" id="PS50405"/>
    </source>
</evidence>
<name>A0A921UMV9_SORBI</name>
<dbReference type="SFLD" id="SFLDS00019">
    <property type="entry name" value="Glutathione_Transferase_(cytos"/>
    <property type="match status" value="1"/>
</dbReference>
<dbReference type="Gramene" id="EES00905">
    <property type="protein sequence ID" value="EES00905"/>
    <property type="gene ID" value="SORBI_3003G187100"/>
</dbReference>
<dbReference type="Proteomes" id="UP000807115">
    <property type="component" value="Chromosome 3"/>
</dbReference>
<evidence type="ECO:0000259" key="5">
    <source>
        <dbReference type="PROSITE" id="PS50404"/>
    </source>
</evidence>
<dbReference type="CDD" id="cd03185">
    <property type="entry name" value="GST_C_Tau"/>
    <property type="match status" value="1"/>
</dbReference>
<dbReference type="KEGG" id="sbi:8076688"/>
<evidence type="ECO:0000256" key="4">
    <source>
        <dbReference type="RuleBase" id="RU369102"/>
    </source>
</evidence>
<reference evidence="7" key="1">
    <citation type="journal article" date="2019" name="BMC Genomics">
        <title>A new reference genome for Sorghum bicolor reveals high levels of sequence similarity between sweet and grain genotypes: implications for the genetics of sugar metabolism.</title>
        <authorList>
            <person name="Cooper E.A."/>
            <person name="Brenton Z.W."/>
            <person name="Flinn B.S."/>
            <person name="Jenkins J."/>
            <person name="Shu S."/>
            <person name="Flowers D."/>
            <person name="Luo F."/>
            <person name="Wang Y."/>
            <person name="Xia P."/>
            <person name="Barry K."/>
            <person name="Daum C."/>
            <person name="Lipzen A."/>
            <person name="Yoshinaga Y."/>
            <person name="Schmutz J."/>
            <person name="Saski C."/>
            <person name="Vermerris W."/>
            <person name="Kresovich S."/>
        </authorList>
    </citation>
    <scope>NUCLEOTIDE SEQUENCE</scope>
</reference>
<dbReference type="FunFam" id="1.20.1050.10:FF:000016">
    <property type="entry name" value="Glutathione S-transferase U9"/>
    <property type="match status" value="1"/>
</dbReference>
<dbReference type="Gene3D" id="3.40.30.10">
    <property type="entry name" value="Glutaredoxin"/>
    <property type="match status" value="1"/>
</dbReference>
<dbReference type="OrthoDB" id="4951845at2759"/>
<dbReference type="EMBL" id="CM027682">
    <property type="protein sequence ID" value="KAG0538063.1"/>
    <property type="molecule type" value="Genomic_DNA"/>
</dbReference>